<proteinExistence type="predicted"/>
<reference evidence="1" key="1">
    <citation type="journal article" date="2014" name="Int. J. Syst. Evol. Microbiol.">
        <title>Complete genome sequence of Corynebacterium casei LMG S-19264T (=DSM 44701T), isolated from a smear-ripened cheese.</title>
        <authorList>
            <consortium name="US DOE Joint Genome Institute (JGI-PGF)"/>
            <person name="Walter F."/>
            <person name="Albersmeier A."/>
            <person name="Kalinowski J."/>
            <person name="Ruckert C."/>
        </authorList>
    </citation>
    <scope>NUCLEOTIDE SEQUENCE</scope>
    <source>
        <strain evidence="1">CGMCC 1.15958</strain>
    </source>
</reference>
<evidence type="ECO:0008006" key="3">
    <source>
        <dbReference type="Google" id="ProtNLM"/>
    </source>
</evidence>
<evidence type="ECO:0000313" key="2">
    <source>
        <dbReference type="Proteomes" id="UP000609064"/>
    </source>
</evidence>
<organism evidence="1 2">
    <name type="scientific">Emticicia aquatilis</name>
    <dbReference type="NCBI Taxonomy" id="1537369"/>
    <lineage>
        <taxon>Bacteria</taxon>
        <taxon>Pseudomonadati</taxon>
        <taxon>Bacteroidota</taxon>
        <taxon>Cytophagia</taxon>
        <taxon>Cytophagales</taxon>
        <taxon>Leadbetterellaceae</taxon>
        <taxon>Emticicia</taxon>
    </lineage>
</organism>
<dbReference type="EMBL" id="BMKK01000002">
    <property type="protein sequence ID" value="GGD48404.1"/>
    <property type="molecule type" value="Genomic_DNA"/>
</dbReference>
<dbReference type="GO" id="GO:0009295">
    <property type="term" value="C:nucleoid"/>
    <property type="evidence" value="ECO:0007669"/>
    <property type="project" value="InterPro"/>
</dbReference>
<reference evidence="1" key="2">
    <citation type="submission" date="2020-09" db="EMBL/GenBank/DDBJ databases">
        <authorList>
            <person name="Sun Q."/>
            <person name="Zhou Y."/>
        </authorList>
    </citation>
    <scope>NUCLEOTIDE SEQUENCE</scope>
    <source>
        <strain evidence="1">CGMCC 1.15958</strain>
    </source>
</reference>
<dbReference type="RefSeq" id="WP_188764996.1">
    <property type="nucleotide sequence ID" value="NZ_BMKK01000002.1"/>
</dbReference>
<dbReference type="InterPro" id="IPR007358">
    <property type="entry name" value="Nucleoid_associated_NdpA"/>
</dbReference>
<dbReference type="AlphaFoldDB" id="A0A917DLD2"/>
<dbReference type="Proteomes" id="UP000609064">
    <property type="component" value="Unassembled WGS sequence"/>
</dbReference>
<keyword evidence="2" id="KW-1185">Reference proteome</keyword>
<evidence type="ECO:0000313" key="1">
    <source>
        <dbReference type="EMBL" id="GGD48404.1"/>
    </source>
</evidence>
<dbReference type="Pfam" id="PF04245">
    <property type="entry name" value="NA37"/>
    <property type="match status" value="1"/>
</dbReference>
<sequence length="362" mass="41031">MDLGIQFLKIKRLIVHRIIERVPSQPSATVEPESQIINLDNKAEEILFKRIISAAGKESNAFIMGIKETSDGTFFDYATKLNKAAEKDFVKISVDIAELLAENQKKMGLSGAYLLVIDGYNDITKKSIAIVIKAELQEALKHSNANNQSVIEVLEKVFLSPAQKLFKIGVIIEKDIDVLDGKIDAKNYIGLLFDSQFRAELTPAAYFYKDFLGFSIDENDKIQTQRLYDKTDEFIKKHINGYVEKSQYLSYLKNFFLVDKNPLIQPTKFATALFSDENLLDVFKTEVVDNLPSTFSKDTILIKARLEKRSMRFKNNITISGPEQKFNDSVVVVTNLSDLSQNDIESTTYTILKIAGKPYHNE</sequence>
<comment type="caution">
    <text evidence="1">The sequence shown here is derived from an EMBL/GenBank/DDBJ whole genome shotgun (WGS) entry which is preliminary data.</text>
</comment>
<protein>
    <recommendedName>
        <fullName evidence="3">Nucleoid-associated protein</fullName>
    </recommendedName>
</protein>
<accession>A0A917DLD2</accession>
<name>A0A917DLD2_9BACT</name>
<gene>
    <name evidence="1" type="ORF">GCM10011514_10560</name>
</gene>